<reference evidence="1 2" key="1">
    <citation type="submission" date="2019-05" db="EMBL/GenBank/DDBJ databases">
        <title>Another draft genome of Portunus trituberculatus and its Hox gene families provides insights of decapod evolution.</title>
        <authorList>
            <person name="Jeong J.-H."/>
            <person name="Song I."/>
            <person name="Kim S."/>
            <person name="Choi T."/>
            <person name="Kim D."/>
            <person name="Ryu S."/>
            <person name="Kim W."/>
        </authorList>
    </citation>
    <scope>NUCLEOTIDE SEQUENCE [LARGE SCALE GENOMIC DNA]</scope>
    <source>
        <tissue evidence="1">Muscle</tissue>
    </source>
</reference>
<evidence type="ECO:0000313" key="1">
    <source>
        <dbReference type="EMBL" id="MPC19978.1"/>
    </source>
</evidence>
<accession>A0A5B7DF95</accession>
<comment type="caution">
    <text evidence="1">The sequence shown here is derived from an EMBL/GenBank/DDBJ whole genome shotgun (WGS) entry which is preliminary data.</text>
</comment>
<dbReference type="Proteomes" id="UP000324222">
    <property type="component" value="Unassembled WGS sequence"/>
</dbReference>
<gene>
    <name evidence="1" type="ORF">E2C01_012908</name>
</gene>
<dbReference type="AlphaFoldDB" id="A0A5B7DF95"/>
<protein>
    <submittedName>
        <fullName evidence="1">Uncharacterized protein</fullName>
    </submittedName>
</protein>
<organism evidence="1 2">
    <name type="scientific">Portunus trituberculatus</name>
    <name type="common">Swimming crab</name>
    <name type="synonym">Neptunus trituberculatus</name>
    <dbReference type="NCBI Taxonomy" id="210409"/>
    <lineage>
        <taxon>Eukaryota</taxon>
        <taxon>Metazoa</taxon>
        <taxon>Ecdysozoa</taxon>
        <taxon>Arthropoda</taxon>
        <taxon>Crustacea</taxon>
        <taxon>Multicrustacea</taxon>
        <taxon>Malacostraca</taxon>
        <taxon>Eumalacostraca</taxon>
        <taxon>Eucarida</taxon>
        <taxon>Decapoda</taxon>
        <taxon>Pleocyemata</taxon>
        <taxon>Brachyura</taxon>
        <taxon>Eubrachyura</taxon>
        <taxon>Portunoidea</taxon>
        <taxon>Portunidae</taxon>
        <taxon>Portuninae</taxon>
        <taxon>Portunus</taxon>
    </lineage>
</organism>
<sequence>MFSEITTSFDGGFTAHPELVQNRTRTRPRWEIMNMFKRQEKVMHGLTKSSDLSIGRIQVTGRSK</sequence>
<evidence type="ECO:0000313" key="2">
    <source>
        <dbReference type="Proteomes" id="UP000324222"/>
    </source>
</evidence>
<proteinExistence type="predicted"/>
<keyword evidence="2" id="KW-1185">Reference proteome</keyword>
<name>A0A5B7DF95_PORTR</name>
<dbReference type="EMBL" id="VSRR010000822">
    <property type="protein sequence ID" value="MPC19978.1"/>
    <property type="molecule type" value="Genomic_DNA"/>
</dbReference>